<reference evidence="1" key="1">
    <citation type="submission" date="2014-12" db="EMBL/GenBank/DDBJ databases">
        <title>Insight into the proteome of Arion vulgaris.</title>
        <authorList>
            <person name="Aradska J."/>
            <person name="Bulat T."/>
            <person name="Smidak R."/>
            <person name="Sarate P."/>
            <person name="Gangsoo J."/>
            <person name="Sialana F."/>
            <person name="Bilban M."/>
            <person name="Lubec G."/>
        </authorList>
    </citation>
    <scope>NUCLEOTIDE SEQUENCE</scope>
    <source>
        <tissue evidence="1">Skin</tissue>
    </source>
</reference>
<dbReference type="EMBL" id="HACG01035500">
    <property type="protein sequence ID" value="CEK82365.1"/>
    <property type="molecule type" value="Transcribed_RNA"/>
</dbReference>
<proteinExistence type="predicted"/>
<organism evidence="1">
    <name type="scientific">Arion vulgaris</name>
    <dbReference type="NCBI Taxonomy" id="1028688"/>
    <lineage>
        <taxon>Eukaryota</taxon>
        <taxon>Metazoa</taxon>
        <taxon>Spiralia</taxon>
        <taxon>Lophotrochozoa</taxon>
        <taxon>Mollusca</taxon>
        <taxon>Gastropoda</taxon>
        <taxon>Heterobranchia</taxon>
        <taxon>Euthyneura</taxon>
        <taxon>Panpulmonata</taxon>
        <taxon>Eupulmonata</taxon>
        <taxon>Stylommatophora</taxon>
        <taxon>Helicina</taxon>
        <taxon>Arionoidea</taxon>
        <taxon>Arionidae</taxon>
        <taxon>Arion</taxon>
    </lineage>
</organism>
<feature type="non-terminal residue" evidence="1">
    <location>
        <position position="60"/>
    </location>
</feature>
<accession>A0A0B7AR04</accession>
<protein>
    <submittedName>
        <fullName evidence="1">Uncharacterized protein</fullName>
    </submittedName>
</protein>
<sequence length="60" mass="6481">MAKRLSRLPGVLKVVGSNPDQDMQFVHEIPWIVAGTTVHAMLSADSMPSLPTGTELYGET</sequence>
<dbReference type="AlphaFoldDB" id="A0A0B7AR04"/>
<gene>
    <name evidence="1" type="primary">ORF131082</name>
</gene>
<name>A0A0B7AR04_9EUPU</name>
<evidence type="ECO:0000313" key="1">
    <source>
        <dbReference type="EMBL" id="CEK82365.1"/>
    </source>
</evidence>